<gene>
    <name evidence="3" type="ORF">K458DRAFT_393250</name>
</gene>
<feature type="signal peptide" evidence="2">
    <location>
        <begin position="1"/>
        <end position="18"/>
    </location>
</feature>
<feature type="chain" id="PRO_5026076209" evidence="2">
    <location>
        <begin position="19"/>
        <end position="199"/>
    </location>
</feature>
<evidence type="ECO:0000256" key="2">
    <source>
        <dbReference type="SAM" id="SignalP"/>
    </source>
</evidence>
<reference evidence="3" key="1">
    <citation type="journal article" date="2020" name="Stud. Mycol.">
        <title>101 Dothideomycetes genomes: a test case for predicting lifestyles and emergence of pathogens.</title>
        <authorList>
            <person name="Haridas S."/>
            <person name="Albert R."/>
            <person name="Binder M."/>
            <person name="Bloem J."/>
            <person name="Labutti K."/>
            <person name="Salamov A."/>
            <person name="Andreopoulos B."/>
            <person name="Baker S."/>
            <person name="Barry K."/>
            <person name="Bills G."/>
            <person name="Bluhm B."/>
            <person name="Cannon C."/>
            <person name="Castanera R."/>
            <person name="Culley D."/>
            <person name="Daum C."/>
            <person name="Ezra D."/>
            <person name="Gonzalez J."/>
            <person name="Henrissat B."/>
            <person name="Kuo A."/>
            <person name="Liang C."/>
            <person name="Lipzen A."/>
            <person name="Lutzoni F."/>
            <person name="Magnuson J."/>
            <person name="Mondo S."/>
            <person name="Nolan M."/>
            <person name="Ohm R."/>
            <person name="Pangilinan J."/>
            <person name="Park H.-J."/>
            <person name="Ramirez L."/>
            <person name="Alfaro M."/>
            <person name="Sun H."/>
            <person name="Tritt A."/>
            <person name="Yoshinaga Y."/>
            <person name="Zwiers L.-H."/>
            <person name="Turgeon B."/>
            <person name="Goodwin S."/>
            <person name="Spatafora J."/>
            <person name="Crous P."/>
            <person name="Grigoriev I."/>
        </authorList>
    </citation>
    <scope>NUCLEOTIDE SEQUENCE</scope>
    <source>
        <strain evidence="3">CBS 122367</strain>
    </source>
</reference>
<evidence type="ECO:0000256" key="1">
    <source>
        <dbReference type="SAM" id="MobiDB-lite"/>
    </source>
</evidence>
<dbReference type="EMBL" id="MU005599">
    <property type="protein sequence ID" value="KAF2679971.1"/>
    <property type="molecule type" value="Genomic_DNA"/>
</dbReference>
<evidence type="ECO:0000313" key="4">
    <source>
        <dbReference type="Proteomes" id="UP000799291"/>
    </source>
</evidence>
<proteinExistence type="predicted"/>
<keyword evidence="2" id="KW-0732">Signal</keyword>
<accession>A0A6G1IPV0</accession>
<protein>
    <submittedName>
        <fullName evidence="3">Uncharacterized protein</fullName>
    </submittedName>
</protein>
<name>A0A6G1IPV0_9PLEO</name>
<keyword evidence="4" id="KW-1185">Reference proteome</keyword>
<feature type="region of interest" description="Disordered" evidence="1">
    <location>
        <begin position="33"/>
        <end position="55"/>
    </location>
</feature>
<dbReference type="AlphaFoldDB" id="A0A6G1IPV0"/>
<dbReference type="Proteomes" id="UP000799291">
    <property type="component" value="Unassembled WGS sequence"/>
</dbReference>
<organism evidence="3 4">
    <name type="scientific">Lentithecium fluviatile CBS 122367</name>
    <dbReference type="NCBI Taxonomy" id="1168545"/>
    <lineage>
        <taxon>Eukaryota</taxon>
        <taxon>Fungi</taxon>
        <taxon>Dikarya</taxon>
        <taxon>Ascomycota</taxon>
        <taxon>Pezizomycotina</taxon>
        <taxon>Dothideomycetes</taxon>
        <taxon>Pleosporomycetidae</taxon>
        <taxon>Pleosporales</taxon>
        <taxon>Massarineae</taxon>
        <taxon>Lentitheciaceae</taxon>
        <taxon>Lentithecium</taxon>
    </lineage>
</organism>
<sequence length="199" mass="22342">MRIPSIFSVFAIVNGAIAAIVQESADAPTKLLAGRGTESTPIPTLLPQPPLSRHQQKQPKLDFFGWVNGNKEKSLSRRKDKQTLEYDLFGWVNGDERKGLNLAHIKIEPLWCTEINGDDKAGNLKEYHVNFGMLCFVYEDGHDCDPGKGKSDAWIGWDNNDNVTLTQTWKIGHYGCRHENGSNPKQEDYRNYPGVKIGS</sequence>
<evidence type="ECO:0000313" key="3">
    <source>
        <dbReference type="EMBL" id="KAF2679971.1"/>
    </source>
</evidence>